<proteinExistence type="predicted"/>
<dbReference type="EMBL" id="CP071869">
    <property type="protein sequence ID" value="QTE24310.1"/>
    <property type="molecule type" value="Genomic_DNA"/>
</dbReference>
<evidence type="ECO:0000313" key="1">
    <source>
        <dbReference type="EMBL" id="QTE24310.1"/>
    </source>
</evidence>
<organism evidence="1 2">
    <name type="scientific">Polaribacter cellanae</name>
    <dbReference type="NCBI Taxonomy" id="2818493"/>
    <lineage>
        <taxon>Bacteria</taxon>
        <taxon>Pseudomonadati</taxon>
        <taxon>Bacteroidota</taxon>
        <taxon>Flavobacteriia</taxon>
        <taxon>Flavobacteriales</taxon>
        <taxon>Flavobacteriaceae</taxon>
    </lineage>
</organism>
<dbReference type="InterPro" id="IPR029058">
    <property type="entry name" value="AB_hydrolase_fold"/>
</dbReference>
<dbReference type="Gene3D" id="3.40.50.1820">
    <property type="entry name" value="alpha/beta hydrolase"/>
    <property type="match status" value="1"/>
</dbReference>
<evidence type="ECO:0000313" key="2">
    <source>
        <dbReference type="Proteomes" id="UP000663920"/>
    </source>
</evidence>
<sequence>MKKVQLIFASILCSFTILFVSCNQKDDDTLESSNLLPKEIQQLVSIQGNKDSDLVIINTQGGPVTTLLEKELTAIIDKADAKNVLWVNVHQVQTKNPELFKDKDITFQQAKDYDQQSIDDLKKVITYYKTKTNKRVVVLGISFGAFMTQGLIEKYGIDVADQYFIMVGRLNIEENLWKGFQRGEIGGYTYDEKGAYSIILYNQESVEDRNTSRLAAGLGHKRFVTTLSKIEDLSKITYVYGTRDEQVGNFTQPEIDFLKAKKATVIKVEGKNHSGAINHGITILKETFKIK</sequence>
<gene>
    <name evidence="1" type="ORF">J3359_08635</name>
</gene>
<dbReference type="Proteomes" id="UP000663920">
    <property type="component" value="Chromosome"/>
</dbReference>
<keyword evidence="2" id="KW-1185">Reference proteome</keyword>
<dbReference type="PROSITE" id="PS51257">
    <property type="entry name" value="PROKAR_LIPOPROTEIN"/>
    <property type="match status" value="1"/>
</dbReference>
<dbReference type="SUPFAM" id="SSF53474">
    <property type="entry name" value="alpha/beta-Hydrolases"/>
    <property type="match status" value="1"/>
</dbReference>
<dbReference type="AlphaFoldDB" id="A0A975CS13"/>
<evidence type="ECO:0008006" key="3">
    <source>
        <dbReference type="Google" id="ProtNLM"/>
    </source>
</evidence>
<reference evidence="1 2" key="1">
    <citation type="submission" date="2021-03" db="EMBL/GenBank/DDBJ databases">
        <title>Complete genome of Polaribacter_sp.SM13.</title>
        <authorList>
            <person name="Jeong S.W."/>
            <person name="Bae J.W."/>
        </authorList>
    </citation>
    <scope>NUCLEOTIDE SEQUENCE [LARGE SCALE GENOMIC DNA]</scope>
    <source>
        <strain evidence="1 2">SM13</strain>
    </source>
</reference>
<dbReference type="RefSeq" id="WP_208080282.1">
    <property type="nucleotide sequence ID" value="NZ_CP071869.1"/>
</dbReference>
<protein>
    <recommendedName>
        <fullName evidence="3">Alpha/beta hydrolase</fullName>
    </recommendedName>
</protein>
<dbReference type="KEGG" id="pcea:J3359_08635"/>
<accession>A0A975CS13</accession>
<name>A0A975CS13_9FLAO</name>